<dbReference type="AlphaFoldDB" id="A0A8H4QKD9"/>
<evidence type="ECO:0000313" key="2">
    <source>
        <dbReference type="EMBL" id="KAF4612340.1"/>
    </source>
</evidence>
<keyword evidence="3" id="KW-1185">Reference proteome</keyword>
<sequence>MANKTLSTSTLSLKFMQNAHRAKQLKEVELERAEVKDDGKWEVSQVVRQSWETRQAQPETSKIYEESYMPFLFSSNNGASDDDDTNAKAPARTAVGRRTFNKKGQEMSLKVKQPEAKSTDTATPPDAASTSTKGRKVKVYPKPVSISASGTSGQLRGFDELEKPKNSKTARQAIFESSGVGIDLRAQARIESGTSTSTSATFLKPAGVDEPKDVPAPSSALSSNSDGIITSTRQKKVKRVRDDSSGDADGIAKKQKKKKKKNPE</sequence>
<accession>A0A8H4QKD9</accession>
<gene>
    <name evidence="2" type="ORF">D9613_003933</name>
</gene>
<proteinExistence type="predicted"/>
<organism evidence="2 3">
    <name type="scientific">Agrocybe pediades</name>
    <dbReference type="NCBI Taxonomy" id="84607"/>
    <lineage>
        <taxon>Eukaryota</taxon>
        <taxon>Fungi</taxon>
        <taxon>Dikarya</taxon>
        <taxon>Basidiomycota</taxon>
        <taxon>Agaricomycotina</taxon>
        <taxon>Agaricomycetes</taxon>
        <taxon>Agaricomycetidae</taxon>
        <taxon>Agaricales</taxon>
        <taxon>Agaricineae</taxon>
        <taxon>Strophariaceae</taxon>
        <taxon>Agrocybe</taxon>
    </lineage>
</organism>
<feature type="compositionally biased region" description="Polar residues" evidence="1">
    <location>
        <begin position="219"/>
        <end position="232"/>
    </location>
</feature>
<dbReference type="Proteomes" id="UP000521872">
    <property type="component" value="Unassembled WGS sequence"/>
</dbReference>
<evidence type="ECO:0000313" key="3">
    <source>
        <dbReference type="Proteomes" id="UP000521872"/>
    </source>
</evidence>
<feature type="compositionally biased region" description="Polar residues" evidence="1">
    <location>
        <begin position="192"/>
        <end position="201"/>
    </location>
</feature>
<reference evidence="2 3" key="1">
    <citation type="submission" date="2019-12" db="EMBL/GenBank/DDBJ databases">
        <authorList>
            <person name="Floudas D."/>
            <person name="Bentzer J."/>
            <person name="Ahren D."/>
            <person name="Johansson T."/>
            <person name="Persson P."/>
            <person name="Tunlid A."/>
        </authorList>
    </citation>
    <scope>NUCLEOTIDE SEQUENCE [LARGE SCALE GENOMIC DNA]</scope>
    <source>
        <strain evidence="2 3">CBS 102.39</strain>
    </source>
</reference>
<feature type="region of interest" description="Disordered" evidence="1">
    <location>
        <begin position="74"/>
        <end position="264"/>
    </location>
</feature>
<dbReference type="EMBL" id="JAACJL010000057">
    <property type="protein sequence ID" value="KAF4612340.1"/>
    <property type="molecule type" value="Genomic_DNA"/>
</dbReference>
<feature type="compositionally biased region" description="Basic residues" evidence="1">
    <location>
        <begin position="253"/>
        <end position="264"/>
    </location>
</feature>
<protein>
    <submittedName>
        <fullName evidence="2">Uncharacterized protein</fullName>
    </submittedName>
</protein>
<evidence type="ECO:0000256" key="1">
    <source>
        <dbReference type="SAM" id="MobiDB-lite"/>
    </source>
</evidence>
<feature type="compositionally biased region" description="Low complexity" evidence="1">
    <location>
        <begin position="119"/>
        <end position="132"/>
    </location>
</feature>
<name>A0A8H4QKD9_9AGAR</name>
<comment type="caution">
    <text evidence="2">The sequence shown here is derived from an EMBL/GenBank/DDBJ whole genome shotgun (WGS) entry which is preliminary data.</text>
</comment>